<feature type="non-terminal residue" evidence="2">
    <location>
        <position position="20"/>
    </location>
</feature>
<dbReference type="AlphaFoldDB" id="A0A1R0GVY8"/>
<proteinExistence type="predicted"/>
<dbReference type="Proteomes" id="UP000187455">
    <property type="component" value="Unassembled WGS sequence"/>
</dbReference>
<dbReference type="EMBL" id="LSSL01002831">
    <property type="protein sequence ID" value="OLY81051.1"/>
    <property type="molecule type" value="Genomic_DNA"/>
</dbReference>
<sequence length="20" mass="2363">MGPRSRNKKFWKLDQTSSPV</sequence>
<gene>
    <name evidence="2" type="ORF">AYI68_g4846</name>
</gene>
<feature type="compositionally biased region" description="Basic residues" evidence="1">
    <location>
        <begin position="1"/>
        <end position="10"/>
    </location>
</feature>
<feature type="region of interest" description="Disordered" evidence="1">
    <location>
        <begin position="1"/>
        <end position="20"/>
    </location>
</feature>
<organism evidence="2 3">
    <name type="scientific">Smittium mucronatum</name>
    <dbReference type="NCBI Taxonomy" id="133383"/>
    <lineage>
        <taxon>Eukaryota</taxon>
        <taxon>Fungi</taxon>
        <taxon>Fungi incertae sedis</taxon>
        <taxon>Zoopagomycota</taxon>
        <taxon>Kickxellomycotina</taxon>
        <taxon>Harpellomycetes</taxon>
        <taxon>Harpellales</taxon>
        <taxon>Legeriomycetaceae</taxon>
        <taxon>Smittium</taxon>
    </lineage>
</organism>
<keyword evidence="3" id="KW-1185">Reference proteome</keyword>
<comment type="caution">
    <text evidence="2">The sequence shown here is derived from an EMBL/GenBank/DDBJ whole genome shotgun (WGS) entry which is preliminary data.</text>
</comment>
<evidence type="ECO:0000256" key="1">
    <source>
        <dbReference type="SAM" id="MobiDB-lite"/>
    </source>
</evidence>
<protein>
    <submittedName>
        <fullName evidence="2">Uncharacterized protein</fullName>
    </submittedName>
</protein>
<accession>A0A1R0GVY8</accession>
<evidence type="ECO:0000313" key="2">
    <source>
        <dbReference type="EMBL" id="OLY81051.1"/>
    </source>
</evidence>
<name>A0A1R0GVY8_9FUNG</name>
<evidence type="ECO:0000313" key="3">
    <source>
        <dbReference type="Proteomes" id="UP000187455"/>
    </source>
</evidence>
<reference evidence="2 3" key="1">
    <citation type="journal article" date="2016" name="Mol. Biol. Evol.">
        <title>Genome-Wide Survey of Gut Fungi (Harpellales) Reveals the First Horizontally Transferred Ubiquitin Gene from a Mosquito Host.</title>
        <authorList>
            <person name="Wang Y."/>
            <person name="White M.M."/>
            <person name="Kvist S."/>
            <person name="Moncalvo J.M."/>
        </authorList>
    </citation>
    <scope>NUCLEOTIDE SEQUENCE [LARGE SCALE GENOMIC DNA]</scope>
    <source>
        <strain evidence="2 3">ALG-7-W6</strain>
    </source>
</reference>